<comment type="caution">
    <text evidence="10">The sequence shown here is derived from an EMBL/GenBank/DDBJ whole genome shotgun (WGS) entry which is preliminary data.</text>
</comment>
<evidence type="ECO:0000256" key="4">
    <source>
        <dbReference type="ARBA" id="ARBA00022692"/>
    </source>
</evidence>
<reference evidence="10" key="1">
    <citation type="submission" date="2020-04" db="EMBL/GenBank/DDBJ databases">
        <title>Deep metagenomics examines the oral microbiome during advanced dental caries in children, revealing novel taxa and co-occurrences with host molecules.</title>
        <authorList>
            <person name="Baker J.L."/>
            <person name="Morton J.T."/>
            <person name="Dinis M."/>
            <person name="Alvarez R."/>
            <person name="Tran N.C."/>
            <person name="Knight R."/>
            <person name="Edlund A."/>
        </authorList>
    </citation>
    <scope>NUCLEOTIDE SEQUENCE</scope>
    <source>
        <strain evidence="10">JCVI_32_bin.24</strain>
    </source>
</reference>
<keyword evidence="6" id="KW-0406">Ion transport</keyword>
<protein>
    <recommendedName>
        <fullName evidence="12">Bestrophin</fullName>
    </recommendedName>
</protein>
<comment type="subcellular location">
    <subcellularLocation>
        <location evidence="1">Cell membrane</location>
        <topology evidence="1">Multi-pass membrane protein</topology>
    </subcellularLocation>
</comment>
<gene>
    <name evidence="10" type="ORF">HXL68_11820</name>
</gene>
<dbReference type="InterPro" id="IPR044669">
    <property type="entry name" value="YneE/VCCN1/2-like"/>
</dbReference>
<keyword evidence="3" id="KW-1003">Cell membrane</keyword>
<keyword evidence="7 9" id="KW-0472">Membrane</keyword>
<evidence type="ECO:0000256" key="7">
    <source>
        <dbReference type="ARBA" id="ARBA00023136"/>
    </source>
</evidence>
<feature type="transmembrane region" description="Helical" evidence="9">
    <location>
        <begin position="12"/>
        <end position="40"/>
    </location>
</feature>
<dbReference type="GO" id="GO:0005886">
    <property type="term" value="C:plasma membrane"/>
    <property type="evidence" value="ECO:0007669"/>
    <property type="project" value="UniProtKB-SubCell"/>
</dbReference>
<accession>A0A930BUZ9</accession>
<evidence type="ECO:0000256" key="1">
    <source>
        <dbReference type="ARBA" id="ARBA00004651"/>
    </source>
</evidence>
<dbReference type="PANTHER" id="PTHR33281:SF19">
    <property type="entry name" value="VOLTAGE-DEPENDENT ANION CHANNEL-FORMING PROTEIN YNEE"/>
    <property type="match status" value="1"/>
</dbReference>
<proteinExistence type="inferred from homology"/>
<evidence type="ECO:0000256" key="2">
    <source>
        <dbReference type="ARBA" id="ARBA00022448"/>
    </source>
</evidence>
<feature type="transmembrane region" description="Helical" evidence="9">
    <location>
        <begin position="52"/>
        <end position="72"/>
    </location>
</feature>
<keyword evidence="5 9" id="KW-1133">Transmembrane helix</keyword>
<comment type="similarity">
    <text evidence="8">Belongs to the anion channel-forming bestrophin (TC 1.A.46) family.</text>
</comment>
<evidence type="ECO:0008006" key="12">
    <source>
        <dbReference type="Google" id="ProtNLM"/>
    </source>
</evidence>
<evidence type="ECO:0000256" key="9">
    <source>
        <dbReference type="SAM" id="Phobius"/>
    </source>
</evidence>
<dbReference type="AlphaFoldDB" id="A0A930BUZ9"/>
<dbReference type="GO" id="GO:0005254">
    <property type="term" value="F:chloride channel activity"/>
    <property type="evidence" value="ECO:0007669"/>
    <property type="project" value="InterPro"/>
</dbReference>
<evidence type="ECO:0000256" key="3">
    <source>
        <dbReference type="ARBA" id="ARBA00022475"/>
    </source>
</evidence>
<dbReference type="Pfam" id="PF25539">
    <property type="entry name" value="Bestrophin_2"/>
    <property type="match status" value="1"/>
</dbReference>
<evidence type="ECO:0000313" key="11">
    <source>
        <dbReference type="Proteomes" id="UP000718593"/>
    </source>
</evidence>
<organism evidence="10 11">
    <name type="scientific">Dechloromonas agitata</name>
    <dbReference type="NCBI Taxonomy" id="73030"/>
    <lineage>
        <taxon>Bacteria</taxon>
        <taxon>Pseudomonadati</taxon>
        <taxon>Pseudomonadota</taxon>
        <taxon>Betaproteobacteria</taxon>
        <taxon>Rhodocyclales</taxon>
        <taxon>Azonexaceae</taxon>
        <taxon>Dechloromonas</taxon>
    </lineage>
</organism>
<dbReference type="PANTHER" id="PTHR33281">
    <property type="entry name" value="UPF0187 PROTEIN YNEE"/>
    <property type="match status" value="1"/>
</dbReference>
<feature type="transmembrane region" description="Helical" evidence="9">
    <location>
        <begin position="215"/>
        <end position="234"/>
    </location>
</feature>
<dbReference type="EMBL" id="JABZMI010000260">
    <property type="protein sequence ID" value="MBF1165711.1"/>
    <property type="molecule type" value="Genomic_DNA"/>
</dbReference>
<name>A0A930BUZ9_9RHOO</name>
<sequence>MIVRPRHHWFRLLFVWYGSVLPQIFGRLTLIFTVSLLSVLCSNWWLQHFPDSALSIPPFTLMGVALAIFLGFRNSASYERFWEARRQWGILLIETRGLVSKLLSSLPGEAHAALHERTTRALSAFVYALKHQLRDTDATADLKRWLTPEMQAEVVGKRFPTQLILLDISRTLVAERQAGRLADMEWLAMSRNLDRLGEASGACERIANTPIPYTYWVLMNRTVVIYCLLLPIGITTTLGWLTPLIATFVAYTFLALEMVGEQLEEPFGTEANDLALDAICHTIECATCELAGLPALGEAPVVRDYVLT</sequence>
<dbReference type="RefSeq" id="WP_274737316.1">
    <property type="nucleotide sequence ID" value="NZ_JARBJQ010000002.1"/>
</dbReference>
<keyword evidence="4 9" id="KW-0812">Transmembrane</keyword>
<evidence type="ECO:0000256" key="8">
    <source>
        <dbReference type="ARBA" id="ARBA00034708"/>
    </source>
</evidence>
<keyword evidence="2" id="KW-0813">Transport</keyword>
<dbReference type="Proteomes" id="UP000718593">
    <property type="component" value="Unassembled WGS sequence"/>
</dbReference>
<evidence type="ECO:0000256" key="6">
    <source>
        <dbReference type="ARBA" id="ARBA00023065"/>
    </source>
</evidence>
<evidence type="ECO:0000313" key="10">
    <source>
        <dbReference type="EMBL" id="MBF1165711.1"/>
    </source>
</evidence>
<evidence type="ECO:0000256" key="5">
    <source>
        <dbReference type="ARBA" id="ARBA00022989"/>
    </source>
</evidence>